<name>A0ABW1JF17_9ACTN</name>
<evidence type="ECO:0000256" key="3">
    <source>
        <dbReference type="ARBA" id="ARBA00022748"/>
    </source>
</evidence>
<feature type="transmembrane region" description="Helical" evidence="6">
    <location>
        <begin position="270"/>
        <end position="287"/>
    </location>
</feature>
<feature type="transmembrane region" description="Helical" evidence="6">
    <location>
        <begin position="79"/>
        <end position="100"/>
    </location>
</feature>
<gene>
    <name evidence="8" type="primary">ccsB</name>
    <name evidence="8" type="ORF">ACFQDO_11525</name>
</gene>
<dbReference type="Proteomes" id="UP001596189">
    <property type="component" value="Unassembled WGS sequence"/>
</dbReference>
<keyword evidence="2 6" id="KW-0812">Transmembrane</keyword>
<dbReference type="Pfam" id="PF01578">
    <property type="entry name" value="Cytochrom_C_asm"/>
    <property type="match status" value="1"/>
</dbReference>
<dbReference type="PANTHER" id="PTHR30071">
    <property type="entry name" value="HEME EXPORTER PROTEIN C"/>
    <property type="match status" value="1"/>
</dbReference>
<accession>A0ABW1JF17</accession>
<dbReference type="PANTHER" id="PTHR30071:SF1">
    <property type="entry name" value="CYTOCHROME B_B6 PROTEIN-RELATED"/>
    <property type="match status" value="1"/>
</dbReference>
<dbReference type="InterPro" id="IPR002541">
    <property type="entry name" value="Cyt_c_assembly"/>
</dbReference>
<keyword evidence="3" id="KW-0201">Cytochrome c-type biogenesis</keyword>
<comment type="caution">
    <text evidence="8">The sequence shown here is derived from an EMBL/GenBank/DDBJ whole genome shotgun (WGS) entry which is preliminary data.</text>
</comment>
<feature type="domain" description="Cytochrome c assembly protein" evidence="7">
    <location>
        <begin position="110"/>
        <end position="322"/>
    </location>
</feature>
<feature type="transmembrane region" description="Helical" evidence="6">
    <location>
        <begin position="139"/>
        <end position="161"/>
    </location>
</feature>
<evidence type="ECO:0000313" key="8">
    <source>
        <dbReference type="EMBL" id="MFC6007760.1"/>
    </source>
</evidence>
<keyword evidence="4 6" id="KW-1133">Transmembrane helix</keyword>
<organism evidence="8 9">
    <name type="scientific">Angustibacter luteus</name>
    <dbReference type="NCBI Taxonomy" id="658456"/>
    <lineage>
        <taxon>Bacteria</taxon>
        <taxon>Bacillati</taxon>
        <taxon>Actinomycetota</taxon>
        <taxon>Actinomycetes</taxon>
        <taxon>Kineosporiales</taxon>
        <taxon>Kineosporiaceae</taxon>
    </lineage>
</organism>
<keyword evidence="9" id="KW-1185">Reference proteome</keyword>
<dbReference type="EMBL" id="JBHSRD010000004">
    <property type="protein sequence ID" value="MFC6007760.1"/>
    <property type="molecule type" value="Genomic_DNA"/>
</dbReference>
<evidence type="ECO:0000256" key="6">
    <source>
        <dbReference type="SAM" id="Phobius"/>
    </source>
</evidence>
<evidence type="ECO:0000259" key="7">
    <source>
        <dbReference type="Pfam" id="PF01578"/>
    </source>
</evidence>
<feature type="transmembrane region" description="Helical" evidence="6">
    <location>
        <begin position="173"/>
        <end position="201"/>
    </location>
</feature>
<dbReference type="NCBIfam" id="TIGR03144">
    <property type="entry name" value="cytochr_II_ccsB"/>
    <property type="match status" value="1"/>
</dbReference>
<dbReference type="RefSeq" id="WP_345715559.1">
    <property type="nucleotide sequence ID" value="NZ_BAABFP010000002.1"/>
</dbReference>
<evidence type="ECO:0000256" key="2">
    <source>
        <dbReference type="ARBA" id="ARBA00022692"/>
    </source>
</evidence>
<comment type="subcellular location">
    <subcellularLocation>
        <location evidence="1">Membrane</location>
        <topology evidence="1">Multi-pass membrane protein</topology>
    </subcellularLocation>
</comment>
<proteinExistence type="predicted"/>
<evidence type="ECO:0000256" key="1">
    <source>
        <dbReference type="ARBA" id="ARBA00004141"/>
    </source>
</evidence>
<feature type="transmembrane region" description="Helical" evidence="6">
    <location>
        <begin position="112"/>
        <end position="132"/>
    </location>
</feature>
<dbReference type="InterPro" id="IPR017562">
    <property type="entry name" value="Cyt_c_biogenesis_CcsA"/>
</dbReference>
<feature type="transmembrane region" description="Helical" evidence="6">
    <location>
        <begin position="234"/>
        <end position="255"/>
    </location>
</feature>
<sequence length="328" mass="35642">MSVNETLANQANLLLYGAMAAYACAFIAYTMDLAGGAARAERIRDAARADQRELATVSAGGSSSVPEVPAAPVPERRQAAAIGTSLTILALLLHIAAVAFRGVAVHRPPWSNMFEFSVAGAAVVTLVYVLALRWRDLRYLGAFVVGPVLLTLGLAVVVLYTKAAQVVPSLKSYWLAIHVSVAFIASALLTLAFSLTVLYLAQDRRESRRAAGEPVGRSFMDALPKARELDLSSYRLHAIAFPLWTFTLVAGAIWAENAWGAYWSWDPKEVWTFVIWVVYAGYLHARATRGWQGRKAARIAIVGFGCLLFNFLVVNIFFVGFHSYAGVS</sequence>
<evidence type="ECO:0000256" key="5">
    <source>
        <dbReference type="ARBA" id="ARBA00023136"/>
    </source>
</evidence>
<reference evidence="9" key="1">
    <citation type="journal article" date="2019" name="Int. J. Syst. Evol. Microbiol.">
        <title>The Global Catalogue of Microorganisms (GCM) 10K type strain sequencing project: providing services to taxonomists for standard genome sequencing and annotation.</title>
        <authorList>
            <consortium name="The Broad Institute Genomics Platform"/>
            <consortium name="The Broad Institute Genome Sequencing Center for Infectious Disease"/>
            <person name="Wu L."/>
            <person name="Ma J."/>
        </authorList>
    </citation>
    <scope>NUCLEOTIDE SEQUENCE [LARGE SCALE GENOMIC DNA]</scope>
    <source>
        <strain evidence="9">KACC 14249</strain>
    </source>
</reference>
<dbReference type="InterPro" id="IPR045062">
    <property type="entry name" value="Cyt_c_biogenesis_CcsA/CcmC"/>
</dbReference>
<feature type="transmembrane region" description="Helical" evidence="6">
    <location>
        <begin position="13"/>
        <end position="34"/>
    </location>
</feature>
<keyword evidence="5 6" id="KW-0472">Membrane</keyword>
<feature type="transmembrane region" description="Helical" evidence="6">
    <location>
        <begin position="299"/>
        <end position="321"/>
    </location>
</feature>
<evidence type="ECO:0000313" key="9">
    <source>
        <dbReference type="Proteomes" id="UP001596189"/>
    </source>
</evidence>
<protein>
    <submittedName>
        <fullName evidence="8">C-type cytochrome biogenesis protein CcsB</fullName>
    </submittedName>
</protein>
<evidence type="ECO:0000256" key="4">
    <source>
        <dbReference type="ARBA" id="ARBA00022989"/>
    </source>
</evidence>